<dbReference type="InterPro" id="IPR054350">
    <property type="entry name" value="PurT/PurK_preATP-grasp"/>
</dbReference>
<feature type="binding site" evidence="4">
    <location>
        <position position="186"/>
    </location>
    <ligand>
        <name>ATP</name>
        <dbReference type="ChEBI" id="CHEBI:30616"/>
    </ligand>
</feature>
<sequence>MSNFPKLGILGGGQLGKMLCQAASEWHLPIYVLDRDENFPAAPYATVFQHGDFRDYEDVMAFAHGLDVLTIEIEHIDTRALHELEKTGVKVYPQPAVIDLIKDKGLQKQFYADHGIATTDFQLFGSKEEIIRAVNAGAVQLPFVQKTRTGGYDGQGVSVIRTRQDLEQRLLEGPSLIEDLADIEKELAVIVARSATGEVKVFTTVEMEFHPTANLVEFLICPAALDGDTDGRASKLAVDVAQKMEIVGLLAVELFLTRDGELLVNEVAPRPHNSGHPTIEACATSQYEQHLRAILGLPLGDPQLLRPAAMINLLGEEGSRGPTRYQGWMDVLAIPEVHPHLYGKAETRPFRKMGHLTALGDTVAMARQRAAQAKSLLRIVAAE</sequence>
<dbReference type="OrthoDB" id="9804625at2"/>
<dbReference type="GO" id="GO:0005829">
    <property type="term" value="C:cytosol"/>
    <property type="evidence" value="ECO:0007669"/>
    <property type="project" value="TreeGrafter"/>
</dbReference>
<dbReference type="InterPro" id="IPR011761">
    <property type="entry name" value="ATP-grasp"/>
</dbReference>
<dbReference type="EC" id="6.3.4.18" evidence="4 5"/>
<dbReference type="GO" id="GO:0005524">
    <property type="term" value="F:ATP binding"/>
    <property type="evidence" value="ECO:0007669"/>
    <property type="project" value="UniProtKB-UniRule"/>
</dbReference>
<keyword evidence="1 4" id="KW-0547">Nucleotide-binding</keyword>
<dbReference type="AlphaFoldDB" id="A0A4S4NAL4"/>
<dbReference type="RefSeq" id="WP_136460450.1">
    <property type="nucleotide sequence ID" value="NZ_SRSF01000012.1"/>
</dbReference>
<name>A0A4S4NAL4_9BACT</name>
<comment type="pathway">
    <text evidence="4 5">Purine metabolism; IMP biosynthesis via de novo pathway; 5-amino-1-(5-phospho-D-ribosyl)imidazole-4-carboxylate from 5-amino-1-(5-phospho-D-ribosyl)imidazole (N5-CAIR route): step 1/2.</text>
</comment>
<dbReference type="SUPFAM" id="SSF56059">
    <property type="entry name" value="Glutathione synthetase ATP-binding domain-like"/>
    <property type="match status" value="1"/>
</dbReference>
<evidence type="ECO:0000256" key="4">
    <source>
        <dbReference type="HAMAP-Rule" id="MF_01928"/>
    </source>
</evidence>
<dbReference type="HAMAP" id="MF_01928">
    <property type="entry name" value="PurK"/>
    <property type="match status" value="1"/>
</dbReference>
<dbReference type="GO" id="GO:0034028">
    <property type="term" value="F:5-(carboxyamino)imidazole ribonucleotide synthase activity"/>
    <property type="evidence" value="ECO:0007669"/>
    <property type="project" value="UniProtKB-UniRule"/>
</dbReference>
<dbReference type="InterPro" id="IPR011054">
    <property type="entry name" value="Rudment_hybrid_motif"/>
</dbReference>
<dbReference type="InterPro" id="IPR013815">
    <property type="entry name" value="ATP_grasp_subdomain_1"/>
</dbReference>
<dbReference type="GO" id="GO:0006189">
    <property type="term" value="P:'de novo' IMP biosynthetic process"/>
    <property type="evidence" value="ECO:0007669"/>
    <property type="project" value="UniProtKB-UniRule"/>
</dbReference>
<dbReference type="PROSITE" id="PS50975">
    <property type="entry name" value="ATP_GRASP"/>
    <property type="match status" value="1"/>
</dbReference>
<comment type="function">
    <text evidence="4">Catalyzes the ATP-dependent conversion of 5-aminoimidazole ribonucleotide (AIR) and HCO(3)(-) to N5-carboxyaminoimidazole ribonucleotide (N5-CAIR).</text>
</comment>
<dbReference type="SUPFAM" id="SSF51246">
    <property type="entry name" value="Rudiment single hybrid motif"/>
    <property type="match status" value="1"/>
</dbReference>
<keyword evidence="3 4" id="KW-0067">ATP-binding</keyword>
<comment type="similarity">
    <text evidence="4 5">Belongs to the PurK/PurT family.</text>
</comment>
<comment type="function">
    <text evidence="5">Catalyzes the ATP-dependent conversion of 5-aminoimidazole ribonucleotide (AIR) and HCO(3)- to N5-carboxyaminoimidazole ribonucleotide (N5-CAIR).</text>
</comment>
<dbReference type="UniPathway" id="UPA00074">
    <property type="reaction ID" value="UER00942"/>
</dbReference>
<comment type="subunit">
    <text evidence="4 5">Homodimer.</text>
</comment>
<dbReference type="PANTHER" id="PTHR11609:SF5">
    <property type="entry name" value="PHOSPHORIBOSYLAMINOIMIDAZOLE CARBOXYLASE"/>
    <property type="match status" value="1"/>
</dbReference>
<accession>A0A4S4NAL4</accession>
<dbReference type="Pfam" id="PF02222">
    <property type="entry name" value="ATP-grasp"/>
    <property type="match status" value="1"/>
</dbReference>
<dbReference type="Pfam" id="PF22660">
    <property type="entry name" value="RS_preATP-grasp-like"/>
    <property type="match status" value="1"/>
</dbReference>
<dbReference type="Gene3D" id="3.30.1490.20">
    <property type="entry name" value="ATP-grasp fold, A domain"/>
    <property type="match status" value="1"/>
</dbReference>
<comment type="caution">
    <text evidence="7">The sequence shown here is derived from an EMBL/GenBank/DDBJ whole genome shotgun (WGS) entry which is preliminary data.</text>
</comment>
<feature type="binding site" evidence="4">
    <location>
        <position position="104"/>
    </location>
    <ligand>
        <name>ATP</name>
        <dbReference type="ChEBI" id="CHEBI:30616"/>
    </ligand>
</feature>
<proteinExistence type="inferred from homology"/>
<dbReference type="GO" id="GO:0046872">
    <property type="term" value="F:metal ion binding"/>
    <property type="evidence" value="ECO:0007669"/>
    <property type="project" value="InterPro"/>
</dbReference>
<organism evidence="7 8">
    <name type="scientific">Neolewinella litorea</name>
    <dbReference type="NCBI Taxonomy" id="2562452"/>
    <lineage>
        <taxon>Bacteria</taxon>
        <taxon>Pseudomonadati</taxon>
        <taxon>Bacteroidota</taxon>
        <taxon>Saprospiria</taxon>
        <taxon>Saprospirales</taxon>
        <taxon>Lewinellaceae</taxon>
        <taxon>Neolewinella</taxon>
    </lineage>
</organism>
<evidence type="ECO:0000256" key="3">
    <source>
        <dbReference type="ARBA" id="ARBA00022840"/>
    </source>
</evidence>
<dbReference type="InterPro" id="IPR040686">
    <property type="entry name" value="PurK_C"/>
</dbReference>
<dbReference type="InterPro" id="IPR016185">
    <property type="entry name" value="PreATP-grasp_dom_sf"/>
</dbReference>
<dbReference type="GO" id="GO:0004638">
    <property type="term" value="F:phosphoribosylaminoimidazole carboxylase activity"/>
    <property type="evidence" value="ECO:0007669"/>
    <property type="project" value="InterPro"/>
</dbReference>
<dbReference type="Pfam" id="PF17769">
    <property type="entry name" value="PurK_C"/>
    <property type="match status" value="1"/>
</dbReference>
<dbReference type="Proteomes" id="UP000308528">
    <property type="component" value="Unassembled WGS sequence"/>
</dbReference>
<evidence type="ECO:0000313" key="8">
    <source>
        <dbReference type="Proteomes" id="UP000308528"/>
    </source>
</evidence>
<feature type="binding site" evidence="4">
    <location>
        <position position="146"/>
    </location>
    <ligand>
        <name>ATP</name>
        <dbReference type="ChEBI" id="CHEBI:30616"/>
    </ligand>
</feature>
<keyword evidence="8" id="KW-1185">Reference proteome</keyword>
<comment type="catalytic activity">
    <reaction evidence="4 5">
        <text>5-amino-1-(5-phospho-beta-D-ribosyl)imidazole + hydrogencarbonate + ATP = 5-carboxyamino-1-(5-phospho-D-ribosyl)imidazole + ADP + phosphate + 2 H(+)</text>
        <dbReference type="Rhea" id="RHEA:19317"/>
        <dbReference type="ChEBI" id="CHEBI:15378"/>
        <dbReference type="ChEBI" id="CHEBI:17544"/>
        <dbReference type="ChEBI" id="CHEBI:30616"/>
        <dbReference type="ChEBI" id="CHEBI:43474"/>
        <dbReference type="ChEBI" id="CHEBI:58730"/>
        <dbReference type="ChEBI" id="CHEBI:137981"/>
        <dbReference type="ChEBI" id="CHEBI:456216"/>
        <dbReference type="EC" id="6.3.4.18"/>
    </reaction>
</comment>
<dbReference type="PANTHER" id="PTHR11609">
    <property type="entry name" value="PURINE BIOSYNTHESIS PROTEIN 6/7, PUR6/7"/>
    <property type="match status" value="1"/>
</dbReference>
<evidence type="ECO:0000256" key="5">
    <source>
        <dbReference type="RuleBase" id="RU361200"/>
    </source>
</evidence>
<dbReference type="InterPro" id="IPR005875">
    <property type="entry name" value="PurK"/>
</dbReference>
<evidence type="ECO:0000313" key="7">
    <source>
        <dbReference type="EMBL" id="THH35487.1"/>
    </source>
</evidence>
<dbReference type="Gene3D" id="3.30.470.20">
    <property type="entry name" value="ATP-grasp fold, B domain"/>
    <property type="match status" value="1"/>
</dbReference>
<feature type="domain" description="ATP-grasp" evidence="6">
    <location>
        <begin position="108"/>
        <end position="295"/>
    </location>
</feature>
<keyword evidence="4 5" id="KW-0436">Ligase</keyword>
<dbReference type="Gene3D" id="3.40.50.20">
    <property type="match status" value="1"/>
</dbReference>
<dbReference type="InterPro" id="IPR003135">
    <property type="entry name" value="ATP-grasp_carboxylate-amine"/>
</dbReference>
<comment type="caution">
    <text evidence="4">Lacks conserved residue(s) required for the propagation of feature annotation.</text>
</comment>
<dbReference type="NCBIfam" id="NF004679">
    <property type="entry name" value="PRK06019.1-5"/>
    <property type="match status" value="1"/>
</dbReference>
<evidence type="ECO:0000256" key="1">
    <source>
        <dbReference type="ARBA" id="ARBA00022741"/>
    </source>
</evidence>
<gene>
    <name evidence="4 5" type="primary">purK</name>
    <name evidence="7" type="ORF">E4021_16315</name>
</gene>
<feature type="binding site" evidence="4">
    <location>
        <begin position="265"/>
        <end position="266"/>
    </location>
    <ligand>
        <name>ATP</name>
        <dbReference type="ChEBI" id="CHEBI:30616"/>
    </ligand>
</feature>
<dbReference type="NCBIfam" id="TIGR01161">
    <property type="entry name" value="purK"/>
    <property type="match status" value="1"/>
</dbReference>
<keyword evidence="2 4" id="KW-0658">Purine biosynthesis</keyword>
<dbReference type="SUPFAM" id="SSF52440">
    <property type="entry name" value="PreATP-grasp domain"/>
    <property type="match status" value="1"/>
</dbReference>
<evidence type="ECO:0000259" key="6">
    <source>
        <dbReference type="PROSITE" id="PS50975"/>
    </source>
</evidence>
<dbReference type="EMBL" id="SRSF01000012">
    <property type="protein sequence ID" value="THH35487.1"/>
    <property type="molecule type" value="Genomic_DNA"/>
</dbReference>
<reference evidence="7 8" key="1">
    <citation type="submission" date="2019-04" db="EMBL/GenBank/DDBJ databases">
        <title>Lewinella litorea sp. nov., isolated from a marine sand.</title>
        <authorList>
            <person name="Yoon J.-H."/>
        </authorList>
    </citation>
    <scope>NUCLEOTIDE SEQUENCE [LARGE SCALE GENOMIC DNA]</scope>
    <source>
        <strain evidence="7 8">HSMS-39</strain>
    </source>
</reference>
<protein>
    <recommendedName>
        <fullName evidence="4 5">N5-carboxyaminoimidazole ribonucleotide synthase</fullName>
        <shortName evidence="4 5">N5-CAIR synthase</shortName>
        <ecNumber evidence="4 5">6.3.4.18</ecNumber>
    </recommendedName>
    <alternativeName>
        <fullName evidence="4 5">5-(carboxyamino)imidazole ribonucleotide synthetase</fullName>
    </alternativeName>
</protein>
<evidence type="ECO:0000256" key="2">
    <source>
        <dbReference type="ARBA" id="ARBA00022755"/>
    </source>
</evidence>